<gene>
    <name evidence="5" type="ORF">CKM354_000435300</name>
</gene>
<dbReference type="OrthoDB" id="447637at2759"/>
<evidence type="ECO:0000256" key="2">
    <source>
        <dbReference type="SAM" id="MobiDB-lite"/>
    </source>
</evidence>
<dbReference type="Gene3D" id="1.10.10.790">
    <property type="entry name" value="Surp module"/>
    <property type="match status" value="1"/>
</dbReference>
<evidence type="ECO:0000313" key="6">
    <source>
        <dbReference type="Proteomes" id="UP000825890"/>
    </source>
</evidence>
<comment type="caution">
    <text evidence="5">The sequence shown here is derived from an EMBL/GenBank/DDBJ whole genome shotgun (WGS) entry which is preliminary data.</text>
</comment>
<protein>
    <recommendedName>
        <fullName evidence="7">SURP motif domain-containing protein</fullName>
    </recommendedName>
</protein>
<feature type="compositionally biased region" description="Low complexity" evidence="2">
    <location>
        <begin position="919"/>
        <end position="932"/>
    </location>
</feature>
<dbReference type="SUPFAM" id="SSF51045">
    <property type="entry name" value="WW domain"/>
    <property type="match status" value="1"/>
</dbReference>
<dbReference type="GO" id="GO:0005686">
    <property type="term" value="C:U2 snRNP"/>
    <property type="evidence" value="ECO:0007669"/>
    <property type="project" value="TreeGrafter"/>
</dbReference>
<dbReference type="PROSITE" id="PS50020">
    <property type="entry name" value="WW_DOMAIN_2"/>
    <property type="match status" value="1"/>
</dbReference>
<dbReference type="SUPFAM" id="SSF109905">
    <property type="entry name" value="Surp module (SWAP domain)"/>
    <property type="match status" value="1"/>
</dbReference>
<dbReference type="PANTHER" id="PTHR15316:SF1">
    <property type="entry name" value="SPLICING FACTOR 3A SUBUNIT 1"/>
    <property type="match status" value="1"/>
</dbReference>
<dbReference type="InterPro" id="IPR045146">
    <property type="entry name" value="SF3A1"/>
</dbReference>
<dbReference type="GO" id="GO:0000381">
    <property type="term" value="P:regulation of alternative mRNA splicing, via spliceosome"/>
    <property type="evidence" value="ECO:0007669"/>
    <property type="project" value="TreeGrafter"/>
</dbReference>
<accession>A0A9P3CE09</accession>
<feature type="compositionally biased region" description="Basic and acidic residues" evidence="2">
    <location>
        <begin position="896"/>
        <end position="907"/>
    </location>
</feature>
<dbReference type="Proteomes" id="UP000825890">
    <property type="component" value="Unassembled WGS sequence"/>
</dbReference>
<proteinExistence type="predicted"/>
<dbReference type="InterPro" id="IPR036020">
    <property type="entry name" value="WW_dom_sf"/>
</dbReference>
<feature type="compositionally biased region" description="Polar residues" evidence="2">
    <location>
        <begin position="220"/>
        <end position="231"/>
    </location>
</feature>
<dbReference type="Gene3D" id="2.20.70.10">
    <property type="match status" value="1"/>
</dbReference>
<feature type="compositionally biased region" description="Basic and acidic residues" evidence="2">
    <location>
        <begin position="842"/>
        <end position="879"/>
    </location>
</feature>
<dbReference type="InterPro" id="IPR000061">
    <property type="entry name" value="Surp"/>
</dbReference>
<evidence type="ECO:0000259" key="3">
    <source>
        <dbReference type="PROSITE" id="PS50020"/>
    </source>
</evidence>
<dbReference type="InterPro" id="IPR035967">
    <property type="entry name" value="SWAP/Surp_sf"/>
</dbReference>
<feature type="region of interest" description="Disordered" evidence="2">
    <location>
        <begin position="195"/>
        <end position="243"/>
    </location>
</feature>
<feature type="coiled-coil region" evidence="1">
    <location>
        <begin position="516"/>
        <end position="543"/>
    </location>
</feature>
<dbReference type="GO" id="GO:0071004">
    <property type="term" value="C:U2-type prespliceosome"/>
    <property type="evidence" value="ECO:0007669"/>
    <property type="project" value="TreeGrafter"/>
</dbReference>
<dbReference type="AlphaFoldDB" id="A0A9P3CE09"/>
<keyword evidence="1" id="KW-0175">Coiled coil</keyword>
<dbReference type="RefSeq" id="XP_044655523.1">
    <property type="nucleotide sequence ID" value="XM_044799588.1"/>
</dbReference>
<feature type="domain" description="WW" evidence="3">
    <location>
        <begin position="421"/>
        <end position="454"/>
    </location>
</feature>
<feature type="region of interest" description="Disordered" evidence="2">
    <location>
        <begin position="896"/>
        <end position="966"/>
    </location>
</feature>
<dbReference type="GeneID" id="68289928"/>
<dbReference type="GO" id="GO:0071013">
    <property type="term" value="C:catalytic step 2 spliceosome"/>
    <property type="evidence" value="ECO:0007669"/>
    <property type="project" value="TreeGrafter"/>
</dbReference>
<dbReference type="GO" id="GO:0045292">
    <property type="term" value="P:mRNA cis splicing, via spliceosome"/>
    <property type="evidence" value="ECO:0007669"/>
    <property type="project" value="InterPro"/>
</dbReference>
<evidence type="ECO:0000256" key="1">
    <source>
        <dbReference type="SAM" id="Coils"/>
    </source>
</evidence>
<dbReference type="GO" id="GO:0003723">
    <property type="term" value="F:RNA binding"/>
    <property type="evidence" value="ECO:0007669"/>
    <property type="project" value="InterPro"/>
</dbReference>
<dbReference type="PANTHER" id="PTHR15316">
    <property type="entry name" value="SPLICEOSOME ASSOCIATED PROTEIN 114/SWAP SPLICING FACTOR-RELATED"/>
    <property type="match status" value="1"/>
</dbReference>
<sequence>MDLPCPPEHPQRFWYGIDPVCTIPKCPRYGLLPIKTGKTAETAPESEEVQTASKQQKQAKDLCHDATQMAAKYPAEPGNLPERLRALNEEVKKITGSQGGAYLTGMPQIQPNSQWPGFARGRDDWYGGRDLEHDRPAGWQPNAFADIELPSPQSNPMPYNKNQMLPDFAGPFVLEQSTMGNSQANGFTDFAPGKNLPTSRELPLASGKDAFNTGEDDGWSSETSSNGSEVNFTPEHTPEQEEVHAISAPAEGSKVQVQPNSAYHNLSDAPRKPVYQFVPFRNVPRIINEGTSEDIQRWLEVSNLLGYSGPARPESSATQDKYRCVPRPVRNDDNTNSSGSRLVRRDAMTFATGDLRKKIEKVARYVARSGPKFEEVVRSKNQGTDIVSFLESTNTYHTYYKWRVEQCKAGNTYDFESEETAAETDSWSEHINSDGRQHWYNKVSHEFVWNKPLALVAQFQPRKEIGPGIEKRELDFLGDCVKFLPFSVRSKAIAVVDKLQNIAYGASSDELPAEKENDATKKLQKVEAALKLLESKHADTESALLKRIEELENKQTPQMPEATAAKLNTLYDKLGHVVDQGVQQMESGRKSDRDQEVVMFKVQQRIEELESKQASQSGASAAQLHEVDAKHVEMVSGLQKRIEELENKQDSRSSELASTQHLVCDEIKQIVDKRVNQLRVERKVIDDEHKDVASTLLRLIEVVGEPNSEFPKPVISQLHEIFDKFSHINERLNQFDLGLEAVGNKDKETGSTLLKLVDKLDLQDKQIGMLLDGSSSELQNAVAAQAVLHGQIAQLQDDHKKQVSATTKVNEESVRNFEPLMDISRQAQKAHEEAGKALNEAAKAREKARKALEEADRARADATEARQKREQLASSNEKFREQRAKDLEKLLHPGKAFREFEGSERNASRLPDAKSVPKTVTAANISTTAANADGNPGLRRAASTRQPLGNEDPMRAQSFADYLMRR</sequence>
<dbReference type="PROSITE" id="PS50128">
    <property type="entry name" value="SURP"/>
    <property type="match status" value="1"/>
</dbReference>
<dbReference type="Pfam" id="PF01805">
    <property type="entry name" value="Surp"/>
    <property type="match status" value="1"/>
</dbReference>
<keyword evidence="6" id="KW-1185">Reference proteome</keyword>
<reference evidence="5 6" key="1">
    <citation type="submission" date="2021-01" db="EMBL/GenBank/DDBJ databases">
        <title>Cercospora kikuchii MAFF 305040 whole genome shotgun sequence.</title>
        <authorList>
            <person name="Kashiwa T."/>
            <person name="Suzuki T."/>
        </authorList>
    </citation>
    <scope>NUCLEOTIDE SEQUENCE [LARGE SCALE GENOMIC DNA]</scope>
    <source>
        <strain evidence="5 6">MAFF 305040</strain>
    </source>
</reference>
<name>A0A9P3CE09_9PEZI</name>
<feature type="domain" description="SURP motif" evidence="4">
    <location>
        <begin position="358"/>
        <end position="400"/>
    </location>
</feature>
<dbReference type="EMBL" id="BOLY01000002">
    <property type="protein sequence ID" value="GIZ41036.1"/>
    <property type="molecule type" value="Genomic_DNA"/>
</dbReference>
<evidence type="ECO:0000259" key="4">
    <source>
        <dbReference type="PROSITE" id="PS50128"/>
    </source>
</evidence>
<evidence type="ECO:0008006" key="7">
    <source>
        <dbReference type="Google" id="ProtNLM"/>
    </source>
</evidence>
<dbReference type="SMART" id="SM00648">
    <property type="entry name" value="SWAP"/>
    <property type="match status" value="1"/>
</dbReference>
<feature type="region of interest" description="Disordered" evidence="2">
    <location>
        <begin position="827"/>
        <end position="879"/>
    </location>
</feature>
<dbReference type="InterPro" id="IPR001202">
    <property type="entry name" value="WW_dom"/>
</dbReference>
<organism evidence="5 6">
    <name type="scientific">Cercospora kikuchii</name>
    <dbReference type="NCBI Taxonomy" id="84275"/>
    <lineage>
        <taxon>Eukaryota</taxon>
        <taxon>Fungi</taxon>
        <taxon>Dikarya</taxon>
        <taxon>Ascomycota</taxon>
        <taxon>Pezizomycotina</taxon>
        <taxon>Dothideomycetes</taxon>
        <taxon>Dothideomycetidae</taxon>
        <taxon>Mycosphaerellales</taxon>
        <taxon>Mycosphaerellaceae</taxon>
        <taxon>Cercospora</taxon>
    </lineage>
</organism>
<evidence type="ECO:0000313" key="5">
    <source>
        <dbReference type="EMBL" id="GIZ41036.1"/>
    </source>
</evidence>